<dbReference type="SUPFAM" id="SSF56112">
    <property type="entry name" value="Protein kinase-like (PK-like)"/>
    <property type="match status" value="1"/>
</dbReference>
<evidence type="ECO:0000313" key="12">
    <source>
        <dbReference type="Proteomes" id="UP001430356"/>
    </source>
</evidence>
<reference evidence="11" key="1">
    <citation type="submission" date="2020-12" db="EMBL/GenBank/DDBJ databases">
        <authorList>
            <person name="Zakharova A."/>
            <person name="Saura A."/>
            <person name="Butenko A."/>
            <person name="Podesvova L."/>
            <person name="Nenarokova A."/>
            <person name="Opperdoes F.R."/>
            <person name="Lukes J."/>
            <person name="Yurchenko V."/>
        </authorList>
    </citation>
    <scope>NUCLEOTIDE SEQUENCE</scope>
    <source>
        <strain evidence="11">E262AT.01</strain>
    </source>
</reference>
<evidence type="ECO:0000313" key="11">
    <source>
        <dbReference type="EMBL" id="KAK7198831.1"/>
    </source>
</evidence>
<name>A0AAW0EZB0_9TRYP</name>
<dbReference type="AlphaFoldDB" id="A0AAW0EZB0"/>
<dbReference type="InterPro" id="IPR017441">
    <property type="entry name" value="Protein_kinase_ATP_BS"/>
</dbReference>
<evidence type="ECO:0000313" key="10">
    <source>
        <dbReference type="EMBL" id="KAK7198828.1"/>
    </source>
</evidence>
<keyword evidence="6 7" id="KW-0067">ATP-binding</keyword>
<evidence type="ECO:0000256" key="7">
    <source>
        <dbReference type="PROSITE-ProRule" id="PRU10141"/>
    </source>
</evidence>
<dbReference type="PANTHER" id="PTHR43671:SF13">
    <property type="entry name" value="SERINE_THREONINE-PROTEIN KINASE NEK2"/>
    <property type="match status" value="1"/>
</dbReference>
<gene>
    <name evidence="10" type="ORF">NESM_000848500</name>
    <name evidence="11" type="ORF">NESM_000848800</name>
</gene>
<dbReference type="EC" id="2.7.11.1" evidence="2"/>
<keyword evidence="4 7" id="KW-0547">Nucleotide-binding</keyword>
<proteinExistence type="inferred from homology"/>
<keyword evidence="5 11" id="KW-0418">Kinase</keyword>
<dbReference type="InterPro" id="IPR000719">
    <property type="entry name" value="Prot_kinase_dom"/>
</dbReference>
<organism evidence="11 12">
    <name type="scientific">Novymonas esmeraldas</name>
    <dbReference type="NCBI Taxonomy" id="1808958"/>
    <lineage>
        <taxon>Eukaryota</taxon>
        <taxon>Discoba</taxon>
        <taxon>Euglenozoa</taxon>
        <taxon>Kinetoplastea</taxon>
        <taxon>Metakinetoplastina</taxon>
        <taxon>Trypanosomatida</taxon>
        <taxon>Trypanosomatidae</taxon>
        <taxon>Novymonas</taxon>
    </lineage>
</organism>
<keyword evidence="3" id="KW-0808">Transferase</keyword>
<comment type="caution">
    <text evidence="11">The sequence shown here is derived from an EMBL/GenBank/DDBJ whole genome shotgun (WGS) entry which is preliminary data.</text>
</comment>
<evidence type="ECO:0000256" key="6">
    <source>
        <dbReference type="ARBA" id="ARBA00022840"/>
    </source>
</evidence>
<dbReference type="PANTHER" id="PTHR43671">
    <property type="entry name" value="SERINE/THREONINE-PROTEIN KINASE NEK"/>
    <property type="match status" value="1"/>
</dbReference>
<keyword evidence="8" id="KW-0723">Serine/threonine-protein kinase</keyword>
<dbReference type="SMART" id="SM00220">
    <property type="entry name" value="S_TKc"/>
    <property type="match status" value="1"/>
</dbReference>
<dbReference type="GO" id="GO:0004674">
    <property type="term" value="F:protein serine/threonine kinase activity"/>
    <property type="evidence" value="ECO:0007669"/>
    <property type="project" value="UniProtKB-KW"/>
</dbReference>
<dbReference type="PROSITE" id="PS00108">
    <property type="entry name" value="PROTEIN_KINASE_ST"/>
    <property type="match status" value="1"/>
</dbReference>
<dbReference type="InterPro" id="IPR008271">
    <property type="entry name" value="Ser/Thr_kinase_AS"/>
</dbReference>
<dbReference type="InterPro" id="IPR011009">
    <property type="entry name" value="Kinase-like_dom_sf"/>
</dbReference>
<sequence>MSATVPPPAPVSASATVSAAELQRRNVALAEALWAAGISMRVGDDPAYVCSSVVLGAGSFGAVTAAHRYDGSGAPQPVALKRVSLRRETRFSAWLRRVKLVGREVALCNRAARSPWVVPMYHPWFDCATGAVVLPQAAGDVSLQRYAVDRGFRFPPRELVSLCLQCTHAVVGVHRCGVVHRDVKPDNFVVNFARNGAADAGVCGGAPPPLVRMVDFGLACAVEDPVEELARCVGTPLYTAPEVFPHLCDCRVPTARDVWSLGVALFHLATGGFPMFVVVDGVLQGAPRMPTRTPCGEPLSAESVAVLSVVASVLVPDPLLRPTAESVLRQLRCVAATLRRQSRGAARPRCLRPARCDTPR</sequence>
<evidence type="ECO:0000256" key="1">
    <source>
        <dbReference type="ARBA" id="ARBA00010886"/>
    </source>
</evidence>
<evidence type="ECO:0000256" key="2">
    <source>
        <dbReference type="ARBA" id="ARBA00012513"/>
    </source>
</evidence>
<dbReference type="Gene3D" id="1.10.510.10">
    <property type="entry name" value="Transferase(Phosphotransferase) domain 1"/>
    <property type="match status" value="1"/>
</dbReference>
<dbReference type="PROSITE" id="PS00107">
    <property type="entry name" value="PROTEIN_KINASE_ATP"/>
    <property type="match status" value="1"/>
</dbReference>
<dbReference type="Proteomes" id="UP001430356">
    <property type="component" value="Unassembled WGS sequence"/>
</dbReference>
<feature type="domain" description="Protein kinase" evidence="9">
    <location>
        <begin position="49"/>
        <end position="338"/>
    </location>
</feature>
<comment type="similarity">
    <text evidence="1">Belongs to the protein kinase superfamily. NEK Ser/Thr protein kinase family. NIMA subfamily.</text>
</comment>
<dbReference type="PROSITE" id="PS50011">
    <property type="entry name" value="PROTEIN_KINASE_DOM"/>
    <property type="match status" value="1"/>
</dbReference>
<dbReference type="EMBL" id="JAECZO010000179">
    <property type="protein sequence ID" value="KAK7198828.1"/>
    <property type="molecule type" value="Genomic_DNA"/>
</dbReference>
<evidence type="ECO:0000256" key="3">
    <source>
        <dbReference type="ARBA" id="ARBA00022679"/>
    </source>
</evidence>
<evidence type="ECO:0000256" key="5">
    <source>
        <dbReference type="ARBA" id="ARBA00022777"/>
    </source>
</evidence>
<protein>
    <recommendedName>
        <fullName evidence="2">non-specific serine/threonine protein kinase</fullName>
        <ecNumber evidence="2">2.7.11.1</ecNumber>
    </recommendedName>
</protein>
<evidence type="ECO:0000259" key="9">
    <source>
        <dbReference type="PROSITE" id="PS50011"/>
    </source>
</evidence>
<dbReference type="Pfam" id="PF00069">
    <property type="entry name" value="Pkinase"/>
    <property type="match status" value="1"/>
</dbReference>
<evidence type="ECO:0000256" key="8">
    <source>
        <dbReference type="RuleBase" id="RU000304"/>
    </source>
</evidence>
<keyword evidence="12" id="KW-1185">Reference proteome</keyword>
<dbReference type="InterPro" id="IPR050660">
    <property type="entry name" value="NEK_Ser/Thr_kinase"/>
</dbReference>
<feature type="binding site" evidence="7">
    <location>
        <position position="81"/>
    </location>
    <ligand>
        <name>ATP</name>
        <dbReference type="ChEBI" id="CHEBI:30616"/>
    </ligand>
</feature>
<dbReference type="GO" id="GO:0005524">
    <property type="term" value="F:ATP binding"/>
    <property type="evidence" value="ECO:0007669"/>
    <property type="project" value="UniProtKB-UniRule"/>
</dbReference>
<evidence type="ECO:0000256" key="4">
    <source>
        <dbReference type="ARBA" id="ARBA00022741"/>
    </source>
</evidence>
<reference evidence="11 12" key="2">
    <citation type="journal article" date="2021" name="MBio">
        <title>A New Model Trypanosomatid, Novymonas esmeraldas: Genomic Perception of Its 'Candidatus Pandoraea novymonadis' Endosymbiont.</title>
        <authorList>
            <person name="Zakharova A."/>
            <person name="Saura A."/>
            <person name="Butenko A."/>
            <person name="Podesvova L."/>
            <person name="Warmusova S."/>
            <person name="Kostygov A.Y."/>
            <person name="Nenarokova A."/>
            <person name="Lukes J."/>
            <person name="Opperdoes F.R."/>
            <person name="Yurchenko V."/>
        </authorList>
    </citation>
    <scope>NUCLEOTIDE SEQUENCE [LARGE SCALE GENOMIC DNA]</scope>
    <source>
        <strain evidence="11 12">E262AT.01</strain>
    </source>
</reference>
<accession>A0AAW0EZB0</accession>
<dbReference type="EMBL" id="JAECZO010000179">
    <property type="protein sequence ID" value="KAK7198831.1"/>
    <property type="molecule type" value="Genomic_DNA"/>
</dbReference>